<protein>
    <recommendedName>
        <fullName evidence="3">Nuclease SbcCD subunit C</fullName>
    </recommendedName>
</protein>
<feature type="coiled-coil region" evidence="4">
    <location>
        <begin position="267"/>
        <end position="294"/>
    </location>
</feature>
<gene>
    <name evidence="6" type="ORF">OXH55_17475</name>
</gene>
<name>A0ABT4CWL1_9CLOT</name>
<keyword evidence="4" id="KW-0175">Coiled coil</keyword>
<evidence type="ECO:0000256" key="2">
    <source>
        <dbReference type="ARBA" id="ARBA00011322"/>
    </source>
</evidence>
<evidence type="ECO:0000256" key="1">
    <source>
        <dbReference type="ARBA" id="ARBA00006930"/>
    </source>
</evidence>
<reference evidence="6" key="1">
    <citation type="submission" date="2022-12" db="EMBL/GenBank/DDBJ databases">
        <authorList>
            <person name="Wang J."/>
        </authorList>
    </citation>
    <scope>NUCLEOTIDE SEQUENCE</scope>
    <source>
        <strain evidence="6">HY-42-06</strain>
    </source>
</reference>
<organism evidence="6 7">
    <name type="scientific">Clostridium ganghwense</name>
    <dbReference type="NCBI Taxonomy" id="312089"/>
    <lineage>
        <taxon>Bacteria</taxon>
        <taxon>Bacillati</taxon>
        <taxon>Bacillota</taxon>
        <taxon>Clostridia</taxon>
        <taxon>Eubacteriales</taxon>
        <taxon>Clostridiaceae</taxon>
        <taxon>Clostridium</taxon>
    </lineage>
</organism>
<comment type="caution">
    <text evidence="6">The sequence shown here is derived from an EMBL/GenBank/DDBJ whole genome shotgun (WGS) entry which is preliminary data.</text>
</comment>
<dbReference type="SUPFAM" id="SSF52540">
    <property type="entry name" value="P-loop containing nucleoside triphosphate hydrolases"/>
    <property type="match status" value="1"/>
</dbReference>
<evidence type="ECO:0000256" key="4">
    <source>
        <dbReference type="SAM" id="Coils"/>
    </source>
</evidence>
<comment type="subunit">
    <text evidence="2">Heterodimer of SbcC and SbcD.</text>
</comment>
<dbReference type="InterPro" id="IPR003395">
    <property type="entry name" value="RecF/RecN/SMC_N"/>
</dbReference>
<accession>A0ABT4CWL1</accession>
<feature type="coiled-coil region" evidence="4">
    <location>
        <begin position="333"/>
        <end position="435"/>
    </location>
</feature>
<feature type="domain" description="RecF/RecN/SMC N-terminal" evidence="5">
    <location>
        <begin position="6"/>
        <end position="117"/>
    </location>
</feature>
<dbReference type="Pfam" id="PF02463">
    <property type="entry name" value="SMC_N"/>
    <property type="match status" value="1"/>
</dbReference>
<evidence type="ECO:0000313" key="6">
    <source>
        <dbReference type="EMBL" id="MCY6372421.1"/>
    </source>
</evidence>
<dbReference type="RefSeq" id="WP_268051409.1">
    <property type="nucleotide sequence ID" value="NZ_JAPQES010000007.1"/>
</dbReference>
<sequence>MNKLKINKVSMTGFKSYLETKEVALSDFTVINGDNAQGKTTIGEAICWALTGCDLNGNEKATTRLINNTKPKLTEVALDIEFNEEVHTVVRRKRGRCNDFYLDEKKVSTADLAREFFMAKDVFLTIFNPVHFSSMTPKVAKDFLTGVMKEVDKEEILNELGTFIKDRLLKNGFRNSVTFLQDKRSDLDELEKDNIYLEGVIDGQTKIEIPQEKSFDDSELIKLKTKLEELQNEKNEDLGLKELETKLIEFRSSLNVIPFDKPELKDVKGLERTRQDLLSDYKQLKKEYESLEVKTVTCDKCGNEIDINEIERKRLTEKIKAIVAKGKKMAGEIQTAKETNEKLLNEYTEKVNNYRLEIQNEIAKIKEQISKVQEENKKKNEVVEIQKKALKTKIQILEDEQRDVQIFNANIQNLLKQQEQINQKILDSKEELQRNKARKSELKFLIDGAKQFNSIKLKKQSEFIGKYLDKVTLQFEKLTKDGELKDDFKILYEGREFNILSNAERIKAGLEISNLIMNVMDLKLPIFIDNAESITTFNKPDTQLILAKVAEGKKLEIA</sequence>
<dbReference type="PANTHER" id="PTHR32114:SF2">
    <property type="entry name" value="ABC TRANSPORTER ABCH.3"/>
    <property type="match status" value="1"/>
</dbReference>
<dbReference type="PANTHER" id="PTHR32114">
    <property type="entry name" value="ABC TRANSPORTER ABCH.3"/>
    <property type="match status" value="1"/>
</dbReference>
<feature type="coiled-coil region" evidence="4">
    <location>
        <begin position="213"/>
        <end position="240"/>
    </location>
</feature>
<dbReference type="Gene3D" id="3.40.50.300">
    <property type="entry name" value="P-loop containing nucleotide triphosphate hydrolases"/>
    <property type="match status" value="1"/>
</dbReference>
<evidence type="ECO:0000259" key="5">
    <source>
        <dbReference type="Pfam" id="PF02463"/>
    </source>
</evidence>
<comment type="similarity">
    <text evidence="1">Belongs to the SMC family. SbcC subfamily.</text>
</comment>
<dbReference type="InterPro" id="IPR027417">
    <property type="entry name" value="P-loop_NTPase"/>
</dbReference>
<dbReference type="Proteomes" id="UP001079657">
    <property type="component" value="Unassembled WGS sequence"/>
</dbReference>
<dbReference type="EMBL" id="JAPQES010000007">
    <property type="protein sequence ID" value="MCY6372421.1"/>
    <property type="molecule type" value="Genomic_DNA"/>
</dbReference>
<evidence type="ECO:0000313" key="7">
    <source>
        <dbReference type="Proteomes" id="UP001079657"/>
    </source>
</evidence>
<proteinExistence type="inferred from homology"/>
<keyword evidence="7" id="KW-1185">Reference proteome</keyword>
<evidence type="ECO:0000256" key="3">
    <source>
        <dbReference type="ARBA" id="ARBA00013368"/>
    </source>
</evidence>